<dbReference type="EMBL" id="PGCI01000065">
    <property type="protein sequence ID" value="PLW43686.1"/>
    <property type="molecule type" value="Genomic_DNA"/>
</dbReference>
<feature type="compositionally biased region" description="Polar residues" evidence="1">
    <location>
        <begin position="22"/>
        <end position="36"/>
    </location>
</feature>
<comment type="caution">
    <text evidence="2">The sequence shown here is derived from an EMBL/GenBank/DDBJ whole genome shotgun (WGS) entry which is preliminary data.</text>
</comment>
<name>A0A2N5V1A4_9BASI</name>
<organism evidence="2 3">
    <name type="scientific">Puccinia coronata f. sp. avenae</name>
    <dbReference type="NCBI Taxonomy" id="200324"/>
    <lineage>
        <taxon>Eukaryota</taxon>
        <taxon>Fungi</taxon>
        <taxon>Dikarya</taxon>
        <taxon>Basidiomycota</taxon>
        <taxon>Pucciniomycotina</taxon>
        <taxon>Pucciniomycetes</taxon>
        <taxon>Pucciniales</taxon>
        <taxon>Pucciniaceae</taxon>
        <taxon>Puccinia</taxon>
    </lineage>
</organism>
<gene>
    <name evidence="2" type="ORF">PCASD_08304</name>
</gene>
<sequence length="345" mass="37640">MPPTRRQQRLSKSGTTSTSSSQNPPKSLVVSSQNPPKNLVDDKPATSGVLRPLTDKEELLQAQKVAQNAISVSYKSYGIPKLSDQKDKCGTKINRPSSDLSCSNLIKHASNCICKLNETQKTRSLAGLGITGTWGIDAKEALQLCAIWCAEAARPFSALVNASHQKIHHPTVLKHLPTKKAVSKDIHLLYSAIQDSYQSTLQAHKEEDTGDFELEAMPLDFVQLSQRHTGNYLAKTVQLFVEKFKIQNQPKNGMLSGLSEAAAARGGSRSSNVLDMWLSGGLILDGHDPVNPLKWWIQQKRAGNTHGGLVLVSTSQGHLLMLKDHSALAPVMSHHGGTDLHQAQW</sequence>
<evidence type="ECO:0000256" key="1">
    <source>
        <dbReference type="SAM" id="MobiDB-lite"/>
    </source>
</evidence>
<evidence type="ECO:0000313" key="2">
    <source>
        <dbReference type="EMBL" id="PLW43686.1"/>
    </source>
</evidence>
<evidence type="ECO:0000313" key="3">
    <source>
        <dbReference type="Proteomes" id="UP000235392"/>
    </source>
</evidence>
<dbReference type="AlphaFoldDB" id="A0A2N5V1A4"/>
<feature type="compositionally biased region" description="Low complexity" evidence="1">
    <location>
        <begin position="11"/>
        <end position="21"/>
    </location>
</feature>
<dbReference type="Proteomes" id="UP000235392">
    <property type="component" value="Unassembled WGS sequence"/>
</dbReference>
<accession>A0A2N5V1A4</accession>
<proteinExistence type="predicted"/>
<reference evidence="2 3" key="1">
    <citation type="submission" date="2017-11" db="EMBL/GenBank/DDBJ databases">
        <title>De novo assembly and phasing of dikaryotic genomes from two isolates of Puccinia coronata f. sp. avenae, the causal agent of oat crown rust.</title>
        <authorList>
            <person name="Miller M.E."/>
            <person name="Zhang Y."/>
            <person name="Omidvar V."/>
            <person name="Sperschneider J."/>
            <person name="Schwessinger B."/>
            <person name="Raley C."/>
            <person name="Palmer J.M."/>
            <person name="Garnica D."/>
            <person name="Upadhyaya N."/>
            <person name="Rathjen J."/>
            <person name="Taylor J.M."/>
            <person name="Park R.F."/>
            <person name="Dodds P.N."/>
            <person name="Hirsch C.D."/>
            <person name="Kianian S.F."/>
            <person name="Figueroa M."/>
        </authorList>
    </citation>
    <scope>NUCLEOTIDE SEQUENCE [LARGE SCALE GENOMIC DNA]</scope>
    <source>
        <strain evidence="2">12SD80</strain>
    </source>
</reference>
<feature type="region of interest" description="Disordered" evidence="1">
    <location>
        <begin position="1"/>
        <end position="47"/>
    </location>
</feature>
<protein>
    <submittedName>
        <fullName evidence="2">Uncharacterized protein</fullName>
    </submittedName>
</protein>